<keyword evidence="1" id="KW-1133">Transmembrane helix</keyword>
<feature type="transmembrane region" description="Helical" evidence="1">
    <location>
        <begin position="499"/>
        <end position="525"/>
    </location>
</feature>
<dbReference type="Proteomes" id="UP000308267">
    <property type="component" value="Unassembled WGS sequence"/>
</dbReference>
<feature type="transmembrane region" description="Helical" evidence="1">
    <location>
        <begin position="1084"/>
        <end position="1103"/>
    </location>
</feature>
<feature type="transmembrane region" description="Helical" evidence="1">
    <location>
        <begin position="421"/>
        <end position="446"/>
    </location>
</feature>
<dbReference type="EMBL" id="SJOL01008450">
    <property type="protein sequence ID" value="TGZ60301.1"/>
    <property type="molecule type" value="Genomic_DNA"/>
</dbReference>
<evidence type="ECO:0000313" key="3">
    <source>
        <dbReference type="Proteomes" id="UP000308267"/>
    </source>
</evidence>
<name>A0A4S2LB51_OPIFE</name>
<evidence type="ECO:0000313" key="2">
    <source>
        <dbReference type="EMBL" id="TGZ60301.1"/>
    </source>
</evidence>
<gene>
    <name evidence="2" type="ORF">CRM22_008608</name>
</gene>
<keyword evidence="3" id="KW-1185">Reference proteome</keyword>
<comment type="caution">
    <text evidence="2">The sequence shown here is derived from an EMBL/GenBank/DDBJ whole genome shotgun (WGS) entry which is preliminary data.</text>
</comment>
<protein>
    <submittedName>
        <fullName evidence="2">Uncharacterized protein</fullName>
    </submittedName>
</protein>
<dbReference type="OrthoDB" id="6247498at2759"/>
<reference evidence="2 3" key="1">
    <citation type="journal article" date="2019" name="BMC Genomics">
        <title>New insights from Opisthorchis felineus genome: update on genomics of the epidemiologically important liver flukes.</title>
        <authorList>
            <person name="Ershov N.I."/>
            <person name="Mordvinov V.A."/>
            <person name="Prokhortchouk E.B."/>
            <person name="Pakharukova M.Y."/>
            <person name="Gunbin K.V."/>
            <person name="Ustyantsev K."/>
            <person name="Genaev M.A."/>
            <person name="Blinov A.G."/>
            <person name="Mazur A."/>
            <person name="Boulygina E."/>
            <person name="Tsygankova S."/>
            <person name="Khrameeva E."/>
            <person name="Chekanov N."/>
            <person name="Fan G."/>
            <person name="Xiao A."/>
            <person name="Zhang H."/>
            <person name="Xu X."/>
            <person name="Yang H."/>
            <person name="Solovyev V."/>
            <person name="Lee S.M."/>
            <person name="Liu X."/>
            <person name="Afonnikov D.A."/>
            <person name="Skryabin K.G."/>
        </authorList>
    </citation>
    <scope>NUCLEOTIDE SEQUENCE [LARGE SCALE GENOMIC DNA]</scope>
    <source>
        <strain evidence="2">AK-0245</strain>
        <tissue evidence="2">Whole organism</tissue>
    </source>
</reference>
<keyword evidence="1" id="KW-0472">Membrane</keyword>
<proteinExistence type="predicted"/>
<feature type="transmembrane region" description="Helical" evidence="1">
    <location>
        <begin position="1343"/>
        <end position="1368"/>
    </location>
</feature>
<sequence>MCHLTHVPPENLYTINAWLVVNGTWKTDPISHVVSLRPSTGIRDTRAANSPQPMKHLRYRRVESSSLNRNLRGVVLLWNDKLRVEHQSPANLWEQLILKRKNEPDQFYVYRLKAFDEFGVVPPQYEKHREEKYATVQFTTPFLHNTESWGNESCQLNISHMHKSQPIYDETTEIPIVLASPTRRNVNGAFQYTLNGERLGPKIQVTMEAENKNSLLRSALCIQNLRLSSIYKMTAKNQTDWLPRQIGLIINRAGMELKATSRLINTEVDTDRCERMESWRVSVEGWVTEKPAYLDLLVEKQIPPSQGTDNVESGASLSILKQDILLLPGLQQQTWNKPPNLKETQHPFILELDLAKITKGLPVANRTYTINIQLRDCAQNYHLETNLGDDYVSSASSQETDRPPVHGFSKPPKRMWKIERLYLPFILICIVIGLLYLVLLTAYCLVRVCSGTSKHSSVVAHYRATRNVPSVSMSSSTSLLSGATTQLQGSEPMTAARKVLIMVYLCFRVFYTFLFTISVGLSLILSIESNSARDFAAALYSNAGQISFSYINGRLPPRPSPYVVTPTEVENRWWESNSWMFEAARMEDFSHSELLRQTQIMNKQIAECGDQMSLSNLKLTEMIHLFGSQIRSWLNPKSETIGLLRFQVDVPTEPVVGKDDVKAHDTQQMWATNPVYGNFLPVHRSTWKLLEQANWMPYLDTVDVHLQKIRDLLDTEVIDQWTPFDRLLNNLLVNNWIAPARRSMNTSWTRVGDAPTSETGLFGMSDSEYYSENIDTSASDPMNQKRHREARALKLANFIGVPQPAHARLSGARIWNSFRSQVFGLPTYFHYDISGTLDAGESEPHKAKFTSMRYYDKRYMLSNEDWQHVSGGLLEGGKHTIQRHIQHAKTGRFGSQMRPNVATTSGAYSSSNYFLSLTQVRLLLLLLDAVIILARCCQTYRFLQRFWFGKLKRVSMDTLHAEVPLPLNNINDSKGSAVRTSNEVATLQTSYISDRSPLTWSDSDGYTPHIRDSSVPILGVEPLHQGIQQPDLKKYRQLKSTVSFGRTGNHPLPGLRHRPGDVGSYMDGSQGRLTACYCCLDSHYLLIIVGIGLLILGIVLLWVTDRHVRTGWLLARTGLIVRTGALEDCRLRTNSILKNAQTNYWNKQVRFVAREAFRRDAHRIKQMIRRIQHERLQIYQGYLSELCTVDRTRQNLQNIARKANPSSAYPPTIEAFSMSEPTSCSLFDATGQLKNSVQNHISEQFHGSNPQTTDVKVEHGFPQIPSCVFTPIVPATYAEGQSSRILRLTKSRDVLWRGNVSFVSATNQSKYSRFKSDDPLPEELGMALSTGSLTTLLNACQRLILTGLTVTLAMVGFLACLQLAKFLAQRLLPIRTRKVLLVTTHPVHPANPSCFETI</sequence>
<evidence type="ECO:0000256" key="1">
    <source>
        <dbReference type="SAM" id="Phobius"/>
    </source>
</evidence>
<accession>A0A4S2LB51</accession>
<keyword evidence="1" id="KW-0812">Transmembrane</keyword>
<organism evidence="2 3">
    <name type="scientific">Opisthorchis felineus</name>
    <dbReference type="NCBI Taxonomy" id="147828"/>
    <lineage>
        <taxon>Eukaryota</taxon>
        <taxon>Metazoa</taxon>
        <taxon>Spiralia</taxon>
        <taxon>Lophotrochozoa</taxon>
        <taxon>Platyhelminthes</taxon>
        <taxon>Trematoda</taxon>
        <taxon>Digenea</taxon>
        <taxon>Opisthorchiida</taxon>
        <taxon>Opisthorchiata</taxon>
        <taxon>Opisthorchiidae</taxon>
        <taxon>Opisthorchis</taxon>
    </lineage>
</organism>